<dbReference type="PANTHER" id="PTHR30627:SF1">
    <property type="entry name" value="PEPTIDOGLYCAN D,D-TRANSPEPTIDASE FTSI"/>
    <property type="match status" value="1"/>
</dbReference>
<dbReference type="GO" id="GO:0071555">
    <property type="term" value="P:cell wall organization"/>
    <property type="evidence" value="ECO:0007669"/>
    <property type="project" value="TreeGrafter"/>
</dbReference>
<proteinExistence type="inferred from homology"/>
<dbReference type="GO" id="GO:0005886">
    <property type="term" value="C:plasma membrane"/>
    <property type="evidence" value="ECO:0007669"/>
    <property type="project" value="TreeGrafter"/>
</dbReference>
<dbReference type="SUPFAM" id="SSF56519">
    <property type="entry name" value="Penicillin binding protein dimerisation domain"/>
    <property type="match status" value="1"/>
</dbReference>
<protein>
    <submittedName>
        <fullName evidence="6">Peptidoglycan synthetase FtsI</fullName>
    </submittedName>
</protein>
<dbReference type="OrthoDB" id="9789078at2"/>
<dbReference type="SUPFAM" id="SSF56601">
    <property type="entry name" value="beta-lactamase/transpeptidase-like"/>
    <property type="match status" value="1"/>
</dbReference>
<dbReference type="InterPro" id="IPR001460">
    <property type="entry name" value="PCN-bd_Tpept"/>
</dbReference>
<dbReference type="PANTHER" id="PTHR30627">
    <property type="entry name" value="PEPTIDOGLYCAN D,D-TRANSPEPTIDASE"/>
    <property type="match status" value="1"/>
</dbReference>
<dbReference type="InterPro" id="IPR050515">
    <property type="entry name" value="Beta-lactam/transpept"/>
</dbReference>
<organism evidence="6 7">
    <name type="scientific">Actinocorallia herbida</name>
    <dbReference type="NCBI Taxonomy" id="58109"/>
    <lineage>
        <taxon>Bacteria</taxon>
        <taxon>Bacillati</taxon>
        <taxon>Actinomycetota</taxon>
        <taxon>Actinomycetes</taxon>
        <taxon>Streptosporangiales</taxon>
        <taxon>Thermomonosporaceae</taxon>
        <taxon>Actinocorallia</taxon>
    </lineage>
</organism>
<dbReference type="Proteomes" id="UP000272400">
    <property type="component" value="Unassembled WGS sequence"/>
</dbReference>
<reference evidence="6 7" key="1">
    <citation type="submission" date="2018-11" db="EMBL/GenBank/DDBJ databases">
        <title>Sequencing the genomes of 1000 actinobacteria strains.</title>
        <authorList>
            <person name="Klenk H.-P."/>
        </authorList>
    </citation>
    <scope>NUCLEOTIDE SEQUENCE [LARGE SCALE GENOMIC DNA]</scope>
    <source>
        <strain evidence="6 7">DSM 44254</strain>
    </source>
</reference>
<dbReference type="Gene3D" id="3.90.1310.10">
    <property type="entry name" value="Penicillin-binding protein 2a (Domain 2)"/>
    <property type="match status" value="1"/>
</dbReference>
<dbReference type="Pfam" id="PF00905">
    <property type="entry name" value="Transpeptidase"/>
    <property type="match status" value="1"/>
</dbReference>
<keyword evidence="7" id="KW-1185">Reference proteome</keyword>
<evidence type="ECO:0000259" key="4">
    <source>
        <dbReference type="Pfam" id="PF00905"/>
    </source>
</evidence>
<accession>A0A3N1CRM4</accession>
<evidence type="ECO:0000313" key="7">
    <source>
        <dbReference type="Proteomes" id="UP000272400"/>
    </source>
</evidence>
<dbReference type="EMBL" id="RJKE01000001">
    <property type="protein sequence ID" value="ROO83957.1"/>
    <property type="molecule type" value="Genomic_DNA"/>
</dbReference>
<dbReference type="AlphaFoldDB" id="A0A3N1CRM4"/>
<comment type="similarity">
    <text evidence="2">Belongs to the transpeptidase family.</text>
</comment>
<evidence type="ECO:0000313" key="6">
    <source>
        <dbReference type="EMBL" id="ROO83957.1"/>
    </source>
</evidence>
<evidence type="ECO:0000256" key="3">
    <source>
        <dbReference type="ARBA" id="ARBA00023136"/>
    </source>
</evidence>
<dbReference type="Pfam" id="PF03717">
    <property type="entry name" value="PBP_dimer"/>
    <property type="match status" value="1"/>
</dbReference>
<dbReference type="Gene3D" id="3.30.450.330">
    <property type="match status" value="1"/>
</dbReference>
<sequence>MRLKDPMKRLNAGLLIIAFVLSLFAGRLVQLQGIDSGKYEALAMDQRLRRIELPAVRGTITDASGRPLALTQEARGVFADPSLIDPAKRTEVAARLSSMLGLDVQKVLEAISTPDSRYVVLAHSVTPEKGRLVLSLGYRGIGVVPESRRSYPSDAVAANVVGFVNQAGDGGAGLEYAQNKLLKGVPGWQRVEISAGDGQHIPMGEGQTQEPVPGQGLRLHLDQDIQWEAQTALADAVKEFKAESGTVVVMTPDGRVLAMASVPTFDPNEYAKADSSELQNRVVQEAFEPGSTGKVITAGALLEEGLVTPESTFDVPDHLWKYDKKFKDSHEHETYKNITFGGILAKSSNVGTIMASENLPDDKLYNYLTAFGFGAETGVGLPGETRGLLHPPSTWSGTDRYPISFGQTVSVNSLQMASVYATIANGGVRVTPTLVAGTLDEDGAFTAAPAPASRRVISEATSHQLIRMLEGAVGREGTAPAAQIPGYRVAGKTGTAERYVEKAGGYKGYTASFAGMAPADDPQLVVQVVLQDPKKKYYGGDTAAPVFQKVMSFALKSRKVPPTGTVAPTLKMFAD</sequence>
<evidence type="ECO:0000256" key="2">
    <source>
        <dbReference type="ARBA" id="ARBA00007171"/>
    </source>
</evidence>
<keyword evidence="3" id="KW-0472">Membrane</keyword>
<evidence type="ECO:0000256" key="1">
    <source>
        <dbReference type="ARBA" id="ARBA00004370"/>
    </source>
</evidence>
<dbReference type="InterPro" id="IPR005311">
    <property type="entry name" value="PBP_dimer"/>
</dbReference>
<feature type="domain" description="Penicillin-binding protein transpeptidase" evidence="4">
    <location>
        <begin position="245"/>
        <end position="551"/>
    </location>
</feature>
<name>A0A3N1CRM4_9ACTN</name>
<gene>
    <name evidence="6" type="ORF">EDD29_1467</name>
</gene>
<dbReference type="GO" id="GO:0008658">
    <property type="term" value="F:penicillin binding"/>
    <property type="evidence" value="ECO:0007669"/>
    <property type="project" value="InterPro"/>
</dbReference>
<dbReference type="Gene3D" id="3.40.710.10">
    <property type="entry name" value="DD-peptidase/beta-lactamase superfamily"/>
    <property type="match status" value="1"/>
</dbReference>
<feature type="domain" description="Penicillin-binding protein dimerisation" evidence="5">
    <location>
        <begin position="53"/>
        <end position="195"/>
    </location>
</feature>
<dbReference type="InterPro" id="IPR036138">
    <property type="entry name" value="PBP_dimer_sf"/>
</dbReference>
<evidence type="ECO:0000259" key="5">
    <source>
        <dbReference type="Pfam" id="PF03717"/>
    </source>
</evidence>
<comment type="caution">
    <text evidence="6">The sequence shown here is derived from an EMBL/GenBank/DDBJ whole genome shotgun (WGS) entry which is preliminary data.</text>
</comment>
<dbReference type="InterPro" id="IPR012338">
    <property type="entry name" value="Beta-lactam/transpept-like"/>
</dbReference>
<comment type="subcellular location">
    <subcellularLocation>
        <location evidence="1">Membrane</location>
    </subcellularLocation>
</comment>